<evidence type="ECO:0000313" key="4">
    <source>
        <dbReference type="EMBL" id="MDC0743709.1"/>
    </source>
</evidence>
<dbReference type="GO" id="GO:0032259">
    <property type="term" value="P:methylation"/>
    <property type="evidence" value="ECO:0007669"/>
    <property type="project" value="UniProtKB-KW"/>
</dbReference>
<gene>
    <name evidence="4" type="ORF">POL67_20440</name>
</gene>
<dbReference type="GO" id="GO:0008168">
    <property type="term" value="F:methyltransferase activity"/>
    <property type="evidence" value="ECO:0007669"/>
    <property type="project" value="UniProtKB-KW"/>
</dbReference>
<keyword evidence="4" id="KW-0489">Methyltransferase</keyword>
<dbReference type="Proteomes" id="UP001221411">
    <property type="component" value="Unassembled WGS sequence"/>
</dbReference>
<feature type="compositionally biased region" description="Basic residues" evidence="2">
    <location>
        <begin position="46"/>
        <end position="63"/>
    </location>
</feature>
<dbReference type="InterPro" id="IPR041698">
    <property type="entry name" value="Methyltransf_25"/>
</dbReference>
<evidence type="ECO:0000256" key="1">
    <source>
        <dbReference type="ARBA" id="ARBA00022679"/>
    </source>
</evidence>
<sequence>MRPYACLLLLPVIACASEPPPKPVYSTAETMPHDELVARMPPNQPHHGHGGGHHGHGGGHHGHGGPLVHRFEKAEDWAKEFDDPARDAWQKPAEVVAAMRLSPGLVVADIGAGTGYFEPHLSRAVGPSGKVFALDVEADMVRYLRERVGKEKLDNVEARQVGLSDPGLGQGTVDRVLIVDTWHHIDGRKDYAAKIKDGLKPGGLLVIVDFTMEAPKGPPKEHRITPEAMIAELEAAGLKGEVLQETLPDQYIVVAKKP</sequence>
<dbReference type="SUPFAM" id="SSF53335">
    <property type="entry name" value="S-adenosyl-L-methionine-dependent methyltransferases"/>
    <property type="match status" value="1"/>
</dbReference>
<reference evidence="4 5" key="1">
    <citation type="submission" date="2022-11" db="EMBL/GenBank/DDBJ databases">
        <title>Minimal conservation of predation-associated metabolite biosynthetic gene clusters underscores biosynthetic potential of Myxococcota including descriptions for ten novel species: Archangium lansinium sp. nov., Myxococcus landrumus sp. nov., Nannocystis bai.</title>
        <authorList>
            <person name="Ahearne A."/>
            <person name="Stevens C."/>
            <person name="Dowd S."/>
        </authorList>
    </citation>
    <scope>NUCLEOTIDE SEQUENCE [LARGE SCALE GENOMIC DNA]</scope>
    <source>
        <strain evidence="4 5">RJM3</strain>
    </source>
</reference>
<keyword evidence="1" id="KW-0808">Transferase</keyword>
<accession>A0ABT5EQH8</accession>
<comment type="caution">
    <text evidence="4">The sequence shown here is derived from an EMBL/GenBank/DDBJ whole genome shotgun (WGS) entry which is preliminary data.</text>
</comment>
<dbReference type="CDD" id="cd02440">
    <property type="entry name" value="AdoMet_MTases"/>
    <property type="match status" value="1"/>
</dbReference>
<name>A0ABT5EQH8_9BACT</name>
<dbReference type="Gene3D" id="3.40.50.150">
    <property type="entry name" value="Vaccinia Virus protein VP39"/>
    <property type="match status" value="1"/>
</dbReference>
<organism evidence="4 5">
    <name type="scientific">Polyangium mundeleinium</name>
    <dbReference type="NCBI Taxonomy" id="2995306"/>
    <lineage>
        <taxon>Bacteria</taxon>
        <taxon>Pseudomonadati</taxon>
        <taxon>Myxococcota</taxon>
        <taxon>Polyangia</taxon>
        <taxon>Polyangiales</taxon>
        <taxon>Polyangiaceae</taxon>
        <taxon>Polyangium</taxon>
    </lineage>
</organism>
<evidence type="ECO:0000313" key="5">
    <source>
        <dbReference type="Proteomes" id="UP001221411"/>
    </source>
</evidence>
<evidence type="ECO:0000259" key="3">
    <source>
        <dbReference type="Pfam" id="PF13649"/>
    </source>
</evidence>
<dbReference type="RefSeq" id="WP_271919509.1">
    <property type="nucleotide sequence ID" value="NZ_JAQNDO010000001.1"/>
</dbReference>
<dbReference type="Pfam" id="PF13649">
    <property type="entry name" value="Methyltransf_25"/>
    <property type="match status" value="1"/>
</dbReference>
<dbReference type="InterPro" id="IPR029063">
    <property type="entry name" value="SAM-dependent_MTases_sf"/>
</dbReference>
<evidence type="ECO:0000256" key="2">
    <source>
        <dbReference type="SAM" id="MobiDB-lite"/>
    </source>
</evidence>
<keyword evidence="5" id="KW-1185">Reference proteome</keyword>
<dbReference type="PANTHER" id="PTHR43861">
    <property type="entry name" value="TRANS-ACONITATE 2-METHYLTRANSFERASE-RELATED"/>
    <property type="match status" value="1"/>
</dbReference>
<feature type="region of interest" description="Disordered" evidence="2">
    <location>
        <begin position="41"/>
        <end position="66"/>
    </location>
</feature>
<protein>
    <submittedName>
        <fullName evidence="4">Class I SAM-dependent methyltransferase</fullName>
    </submittedName>
</protein>
<feature type="domain" description="Methyltransferase" evidence="3">
    <location>
        <begin position="107"/>
        <end position="203"/>
    </location>
</feature>
<dbReference type="EMBL" id="JAQNDO010000001">
    <property type="protein sequence ID" value="MDC0743709.1"/>
    <property type="molecule type" value="Genomic_DNA"/>
</dbReference>
<proteinExistence type="predicted"/>